<name>A0ABY6RBY4_9MYCO</name>
<proteinExistence type="predicted"/>
<keyword evidence="2" id="KW-1185">Reference proteome</keyword>
<accession>A0ABY6RBY4</accession>
<evidence type="ECO:0000313" key="2">
    <source>
        <dbReference type="Proteomes" id="UP000271464"/>
    </source>
</evidence>
<evidence type="ECO:0000313" key="1">
    <source>
        <dbReference type="EMBL" id="VAZ87185.1"/>
    </source>
</evidence>
<protein>
    <recommendedName>
        <fullName evidence="3">Restriction endonuclease</fullName>
    </recommendedName>
</protein>
<dbReference type="EMBL" id="UPHM01000007">
    <property type="protein sequence ID" value="VAZ87185.1"/>
    <property type="molecule type" value="Genomic_DNA"/>
</dbReference>
<sequence>MGFHSKMPEDALDSFADEVLAILVRRFGPDTGHKIFHESLLIGYIVLKTRAANRGSKSRGSFANLYAIYVLVEDYIAKGYVQRSNYSEYEGARFSQLMIRQRQLPFGEKLQNHALNNRLNDEFHKFYPDEPARPILRDVATQRYWITEPLLVVHDQNIAEAIIEIIDKYVETRRDRFTEFISDCQQIDELDDSESQKKVEFVASLLQPTTDARIFEIVSFAIMKAHYGSDTIWIGPTRESVEEQILRLYKTGRTNANDGGIDFVMRPLGRFFQVTETLDLKKYFLDIDKVQRFPITFVIKTELESSVVRDRLRAGAEELFGVQKVVDAYMAAVEEVVTIPQLLQYLEQAAAEGKFSEIISEIILHSRVEFNLDDDEEAMLRAMTAS</sequence>
<evidence type="ECO:0008006" key="3">
    <source>
        <dbReference type="Google" id="ProtNLM"/>
    </source>
</evidence>
<gene>
    <name evidence="1" type="ORF">LAUMK4_00293</name>
</gene>
<reference evidence="1 2" key="1">
    <citation type="submission" date="2018-09" db="EMBL/GenBank/DDBJ databases">
        <authorList>
            <person name="Tagini F."/>
        </authorList>
    </citation>
    <scope>NUCLEOTIDE SEQUENCE [LARGE SCALE GENOMIC DNA]</scope>
    <source>
        <strain evidence="1 2">MK4</strain>
    </source>
</reference>
<organism evidence="1 2">
    <name type="scientific">Mycobacterium persicum</name>
    <dbReference type="NCBI Taxonomy" id="1487726"/>
    <lineage>
        <taxon>Bacteria</taxon>
        <taxon>Bacillati</taxon>
        <taxon>Actinomycetota</taxon>
        <taxon>Actinomycetes</taxon>
        <taxon>Mycobacteriales</taxon>
        <taxon>Mycobacteriaceae</taxon>
        <taxon>Mycobacterium</taxon>
    </lineage>
</organism>
<dbReference type="Proteomes" id="UP000271464">
    <property type="component" value="Unassembled WGS sequence"/>
</dbReference>
<comment type="caution">
    <text evidence="1">The sequence shown here is derived from an EMBL/GenBank/DDBJ whole genome shotgun (WGS) entry which is preliminary data.</text>
</comment>